<feature type="transmembrane region" description="Helical" evidence="8">
    <location>
        <begin position="97"/>
        <end position="122"/>
    </location>
</feature>
<dbReference type="RefSeq" id="WP_092478026.1">
    <property type="nucleotide sequence ID" value="NZ_FOHN01000013.1"/>
</dbReference>
<dbReference type="Pfam" id="PF01594">
    <property type="entry name" value="AI-2E_transport"/>
    <property type="match status" value="1"/>
</dbReference>
<organism evidence="9 10">
    <name type="scientific">[Clostridium] polysaccharolyticum</name>
    <dbReference type="NCBI Taxonomy" id="29364"/>
    <lineage>
        <taxon>Bacteria</taxon>
        <taxon>Bacillati</taxon>
        <taxon>Bacillota</taxon>
        <taxon>Clostridia</taxon>
        <taxon>Lachnospirales</taxon>
        <taxon>Lachnospiraceae</taxon>
    </lineage>
</organism>
<evidence type="ECO:0000313" key="9">
    <source>
        <dbReference type="EMBL" id="SET28241.1"/>
    </source>
</evidence>
<name>A0A1I0D7M3_9FIRM</name>
<evidence type="ECO:0000256" key="7">
    <source>
        <dbReference type="ARBA" id="ARBA00023136"/>
    </source>
</evidence>
<evidence type="ECO:0000313" key="10">
    <source>
        <dbReference type="Proteomes" id="UP000199800"/>
    </source>
</evidence>
<dbReference type="PANTHER" id="PTHR21716">
    <property type="entry name" value="TRANSMEMBRANE PROTEIN"/>
    <property type="match status" value="1"/>
</dbReference>
<reference evidence="9 10" key="1">
    <citation type="submission" date="2016-10" db="EMBL/GenBank/DDBJ databases">
        <authorList>
            <person name="de Groot N.N."/>
        </authorList>
    </citation>
    <scope>NUCLEOTIDE SEQUENCE [LARGE SCALE GENOMIC DNA]</scope>
    <source>
        <strain evidence="9 10">DSM 1801</strain>
    </source>
</reference>
<evidence type="ECO:0000256" key="3">
    <source>
        <dbReference type="ARBA" id="ARBA00022448"/>
    </source>
</evidence>
<dbReference type="AlphaFoldDB" id="A0A1I0D7M3"/>
<protein>
    <submittedName>
        <fullName evidence="9">Predicted PurR-regulated permease PerM</fullName>
    </submittedName>
</protein>
<keyword evidence="10" id="KW-1185">Reference proteome</keyword>
<keyword evidence="7 8" id="KW-0472">Membrane</keyword>
<feature type="transmembrane region" description="Helical" evidence="8">
    <location>
        <begin position="262"/>
        <end position="287"/>
    </location>
</feature>
<keyword evidence="4" id="KW-1003">Cell membrane</keyword>
<keyword evidence="6 8" id="KW-1133">Transmembrane helix</keyword>
<sequence>MSVNEHKSGKEKRNVFETNSKYFTICIYSLFVIITGSILVYCILNWSKTQKTIANLFRTLSPFFIGFFIAYILNPIVKKLDNLLGKLFNESKLRLSLRHTLSILLSYFIALGLVSIIMIYIVPQFGASFQDLTDRFPDMYNAAYDFLNGIQERYPNLDVAFIRDKINDLRSPLVDFGTNIVTNAFPLLFNISMSIVKTLINIILAIVISAYILIDKELLIRNAKRLVYAFLPKDTANYFCSTASKCNAIFSGFIFGKLLDSLIIGMICFVLMSILKLPYAVLLSTIVGITNMIPYFGPFIGAVPGVIIYLLLDPIQAIVFAILIFILQQFDGLYLGPKILGESTGLKPIWVIFAITIGDAYFGVLGMFLGVPIVAVLAFLLNEFMNRKLKKKGIHM</sequence>
<evidence type="ECO:0000256" key="2">
    <source>
        <dbReference type="ARBA" id="ARBA00009773"/>
    </source>
</evidence>
<proteinExistence type="inferred from homology"/>
<gene>
    <name evidence="9" type="ORF">SAMN04487772_11342</name>
</gene>
<keyword evidence="3" id="KW-0813">Transport</keyword>
<evidence type="ECO:0000256" key="1">
    <source>
        <dbReference type="ARBA" id="ARBA00004651"/>
    </source>
</evidence>
<feature type="transmembrane region" description="Helical" evidence="8">
    <location>
        <begin position="56"/>
        <end position="77"/>
    </location>
</feature>
<feature type="transmembrane region" description="Helical" evidence="8">
    <location>
        <begin position="22"/>
        <end position="44"/>
    </location>
</feature>
<comment type="similarity">
    <text evidence="2">Belongs to the autoinducer-2 exporter (AI-2E) (TC 2.A.86) family.</text>
</comment>
<dbReference type="OrthoDB" id="9793390at2"/>
<evidence type="ECO:0000256" key="5">
    <source>
        <dbReference type="ARBA" id="ARBA00022692"/>
    </source>
</evidence>
<evidence type="ECO:0000256" key="4">
    <source>
        <dbReference type="ARBA" id="ARBA00022475"/>
    </source>
</evidence>
<comment type="subcellular location">
    <subcellularLocation>
        <location evidence="1">Cell membrane</location>
        <topology evidence="1">Multi-pass membrane protein</topology>
    </subcellularLocation>
</comment>
<dbReference type="InterPro" id="IPR002549">
    <property type="entry name" value="AI-2E-like"/>
</dbReference>
<dbReference type="Proteomes" id="UP000199800">
    <property type="component" value="Unassembled WGS sequence"/>
</dbReference>
<dbReference type="GO" id="GO:0055085">
    <property type="term" value="P:transmembrane transport"/>
    <property type="evidence" value="ECO:0007669"/>
    <property type="project" value="TreeGrafter"/>
</dbReference>
<keyword evidence="5 8" id="KW-0812">Transmembrane</keyword>
<dbReference type="PANTHER" id="PTHR21716:SF53">
    <property type="entry name" value="PERMEASE PERM-RELATED"/>
    <property type="match status" value="1"/>
</dbReference>
<evidence type="ECO:0000256" key="6">
    <source>
        <dbReference type="ARBA" id="ARBA00022989"/>
    </source>
</evidence>
<feature type="transmembrane region" description="Helical" evidence="8">
    <location>
        <begin position="299"/>
        <end position="328"/>
    </location>
</feature>
<dbReference type="EMBL" id="FOHN01000013">
    <property type="protein sequence ID" value="SET28241.1"/>
    <property type="molecule type" value="Genomic_DNA"/>
</dbReference>
<feature type="transmembrane region" description="Helical" evidence="8">
    <location>
        <begin position="348"/>
        <end position="381"/>
    </location>
</feature>
<evidence type="ECO:0000256" key="8">
    <source>
        <dbReference type="SAM" id="Phobius"/>
    </source>
</evidence>
<feature type="transmembrane region" description="Helical" evidence="8">
    <location>
        <begin position="195"/>
        <end position="214"/>
    </location>
</feature>
<accession>A0A1I0D7M3</accession>
<dbReference type="GO" id="GO:0005886">
    <property type="term" value="C:plasma membrane"/>
    <property type="evidence" value="ECO:0007669"/>
    <property type="project" value="UniProtKB-SubCell"/>
</dbReference>